<name>A0A0P9C818_9GAMM</name>
<dbReference type="SUPFAM" id="SSF51391">
    <property type="entry name" value="Thiamin phosphate synthase"/>
    <property type="match status" value="1"/>
</dbReference>
<dbReference type="RefSeq" id="WP_054964930.1">
    <property type="nucleotide sequence ID" value="NZ_FMUN01000004.1"/>
</dbReference>
<reference evidence="2" key="1">
    <citation type="submission" date="2016-10" db="EMBL/GenBank/DDBJ databases">
        <authorList>
            <person name="Varghese N."/>
        </authorList>
    </citation>
    <scope>NUCLEOTIDE SEQUENCE [LARGE SCALE GENOMIC DNA]</scope>
    <source>
        <strain evidence="2">HL 19</strain>
    </source>
</reference>
<accession>A0A0P9C818</accession>
<gene>
    <name evidence="1" type="ORF">SAMN05661077_1566</name>
</gene>
<dbReference type="Proteomes" id="UP000183104">
    <property type="component" value="Unassembled WGS sequence"/>
</dbReference>
<organism evidence="1 2">
    <name type="scientific">Thiohalorhabdus denitrificans</name>
    <dbReference type="NCBI Taxonomy" id="381306"/>
    <lineage>
        <taxon>Bacteria</taxon>
        <taxon>Pseudomonadati</taxon>
        <taxon>Pseudomonadota</taxon>
        <taxon>Gammaproteobacteria</taxon>
        <taxon>Thiohalorhabdales</taxon>
        <taxon>Thiohalorhabdaceae</taxon>
        <taxon>Thiohalorhabdus</taxon>
    </lineage>
</organism>
<dbReference type="STRING" id="381306.AN478_01880"/>
<dbReference type="EMBL" id="FMUN01000004">
    <property type="protein sequence ID" value="SCY24388.1"/>
    <property type="molecule type" value="Genomic_DNA"/>
</dbReference>
<evidence type="ECO:0000313" key="2">
    <source>
        <dbReference type="Proteomes" id="UP000183104"/>
    </source>
</evidence>
<dbReference type="InterPro" id="IPR036206">
    <property type="entry name" value="ThiamineP_synth_sf"/>
</dbReference>
<proteinExistence type="predicted"/>
<sequence>MNGARPYVPRLVALLPPGAAGAPVEWARSMRDAGVDGLALQGDPADPVARDLLAALRGAVPLPLELHFPPTPLPEQDWAAPLAATGIDWVVPGRALPKAMADHLEALGVGVAWPPAAAPLDAARVHAAPDADAAAPFAEAPEAAERSLTLPRSGDPVVPGGGIPADTLVVPGEALAETDPGAAVARWRGRPA</sequence>
<keyword evidence="2" id="KW-1185">Reference proteome</keyword>
<protein>
    <submittedName>
        <fullName evidence="1">Uncharacterized protein</fullName>
    </submittedName>
</protein>
<dbReference type="AlphaFoldDB" id="A0A0P9C818"/>
<evidence type="ECO:0000313" key="1">
    <source>
        <dbReference type="EMBL" id="SCY24388.1"/>
    </source>
</evidence>